<dbReference type="PANTHER" id="PTHR47032:SF1">
    <property type="entry name" value="UDP-D-XYLOSE:L-FUCOSE ALPHA-1,3-D-XYLOSYLTRANSFERASE-RELATED"/>
    <property type="match status" value="1"/>
</dbReference>
<keyword evidence="5" id="KW-1185">Reference proteome</keyword>
<reference evidence="4" key="1">
    <citation type="journal article" date="2023" name="Mol. Biol. Evol.">
        <title>Third-Generation Sequencing Reveals the Adaptive Role of the Epigenome in Three Deep-Sea Polychaetes.</title>
        <authorList>
            <person name="Perez M."/>
            <person name="Aroh O."/>
            <person name="Sun Y."/>
            <person name="Lan Y."/>
            <person name="Juniper S.K."/>
            <person name="Young C.R."/>
            <person name="Angers B."/>
            <person name="Qian P.Y."/>
        </authorList>
    </citation>
    <scope>NUCLEOTIDE SEQUENCE</scope>
    <source>
        <strain evidence="4">P08H-3</strain>
    </source>
</reference>
<organism evidence="4 5">
    <name type="scientific">Paralvinella palmiformis</name>
    <dbReference type="NCBI Taxonomy" id="53620"/>
    <lineage>
        <taxon>Eukaryota</taxon>
        <taxon>Metazoa</taxon>
        <taxon>Spiralia</taxon>
        <taxon>Lophotrochozoa</taxon>
        <taxon>Annelida</taxon>
        <taxon>Polychaeta</taxon>
        <taxon>Sedentaria</taxon>
        <taxon>Canalipalpata</taxon>
        <taxon>Terebellida</taxon>
        <taxon>Terebelliformia</taxon>
        <taxon>Alvinellidae</taxon>
        <taxon>Paralvinella</taxon>
    </lineage>
</organism>
<feature type="compositionally biased region" description="Basic and acidic residues" evidence="1">
    <location>
        <begin position="142"/>
        <end position="151"/>
    </location>
</feature>
<keyword evidence="2" id="KW-0472">Membrane</keyword>
<dbReference type="Proteomes" id="UP001208570">
    <property type="component" value="Unassembled WGS sequence"/>
</dbReference>
<dbReference type="Pfam" id="PF03407">
    <property type="entry name" value="Nucleotid_trans"/>
    <property type="match status" value="1"/>
</dbReference>
<evidence type="ECO:0000313" key="5">
    <source>
        <dbReference type="Proteomes" id="UP001208570"/>
    </source>
</evidence>
<evidence type="ECO:0000259" key="3">
    <source>
        <dbReference type="Pfam" id="PF03407"/>
    </source>
</evidence>
<sequence length="807" mass="90737">MADVRIRNPCRCLKENFLPTSAGELRRGWKRVHACAIGHCCARLRMRLRELWISITSRQAEAISRCPRHALYCLKATVSLVMLAIVLSLVWSSLKQRTTSEDDQFIWTLDKNSNVELLFEDFDKIPTEKPIKVRDVTTTTAPERDDFHPDTRTAPGTARSALEDDSTESSHVTEMAGDGRAETKPALTTPSDDVTTKASTPQPPRDFGYALDATKSSSPDDVIILAVVTLSHVEQASNFYLASVLPHRLTNVLFVALDDEICGRLTSLRKLPPVHCYAYRIDSKSKLRIPFGSKAFNRIANVKSLVAYKALGLGYTVLVTDVDVIYLKNPLPHLEEICNATNCDMLMQLHDPGHNSGFVYARPTRSSVKVYREALAIASDNKRLSDQSALNDAIRKVSTRRKFRLRSLDVGRFPVGKHFFLGMFCPPKTRYAEAVVVHNNWIVGNEAKTMRARECLLWQYDEPDGYYSNERRRYIALAKSVPYSRLREAMLNLFAFGATLRRTPVLPLFYVQSKNATYPAWPLIRSVAGLHNFNNATATLGYRESSFLRNPRVSGKVKDSQSPVYRLGSRVGGTLPDRVYLELDDIRAGPTAALIQNWFRNERHSVIRLDPILIKFANLYYTKALGQQLVSMIERLSRVVGKIKVNQTKNGQYIRVFPCNSAAGIVAPYNNAVRQLLVNQIALEHGSGIGTGQFYGVPGTGIDARTATIGNRRRYLGAGNGSARQPNSVIYVLRAPSDGRVYVTPRPIYSRKDGDDDGKLSNLLHYAAGNDLYQNGGSQYREGRKHRYMLYYYDMLHSYGLNHQQKL</sequence>
<keyword evidence="2" id="KW-1133">Transmembrane helix</keyword>
<dbReference type="InterPro" id="IPR005069">
    <property type="entry name" value="Nucl-diP-sugar_transferase"/>
</dbReference>
<dbReference type="GO" id="GO:0016757">
    <property type="term" value="F:glycosyltransferase activity"/>
    <property type="evidence" value="ECO:0007669"/>
    <property type="project" value="TreeGrafter"/>
</dbReference>
<keyword evidence="2" id="KW-0812">Transmembrane</keyword>
<gene>
    <name evidence="4" type="ORF">LSH36_14g08052</name>
</gene>
<evidence type="ECO:0000256" key="2">
    <source>
        <dbReference type="SAM" id="Phobius"/>
    </source>
</evidence>
<feature type="compositionally biased region" description="Polar residues" evidence="1">
    <location>
        <begin position="186"/>
        <end position="200"/>
    </location>
</feature>
<evidence type="ECO:0000313" key="4">
    <source>
        <dbReference type="EMBL" id="KAK2168795.1"/>
    </source>
</evidence>
<dbReference type="InterPro" id="IPR052636">
    <property type="entry name" value="UDP-D-xylose:L-fucose_XylT"/>
</dbReference>
<proteinExistence type="predicted"/>
<feature type="domain" description="Nucleotide-diphospho-sugar transferase" evidence="3">
    <location>
        <begin position="249"/>
        <end position="451"/>
    </location>
</feature>
<name>A0AAD9KDN9_9ANNE</name>
<evidence type="ECO:0000256" key="1">
    <source>
        <dbReference type="SAM" id="MobiDB-lite"/>
    </source>
</evidence>
<protein>
    <recommendedName>
        <fullName evidence="3">Nucleotide-diphospho-sugar transferase domain-containing protein</fullName>
    </recommendedName>
</protein>
<dbReference type="GO" id="GO:0005794">
    <property type="term" value="C:Golgi apparatus"/>
    <property type="evidence" value="ECO:0007669"/>
    <property type="project" value="TreeGrafter"/>
</dbReference>
<dbReference type="EMBL" id="JAODUP010000014">
    <property type="protein sequence ID" value="KAK2168795.1"/>
    <property type="molecule type" value="Genomic_DNA"/>
</dbReference>
<comment type="caution">
    <text evidence="4">The sequence shown here is derived from an EMBL/GenBank/DDBJ whole genome shotgun (WGS) entry which is preliminary data.</text>
</comment>
<accession>A0AAD9KDN9</accession>
<dbReference type="PANTHER" id="PTHR47032">
    <property type="entry name" value="UDP-D-XYLOSE:L-FUCOSE ALPHA-1,3-D-XYLOSYLTRANSFERASE-RELATED"/>
    <property type="match status" value="1"/>
</dbReference>
<dbReference type="AlphaFoldDB" id="A0AAD9KDN9"/>
<feature type="region of interest" description="Disordered" evidence="1">
    <location>
        <begin position="135"/>
        <end position="205"/>
    </location>
</feature>
<feature type="transmembrane region" description="Helical" evidence="2">
    <location>
        <begin position="72"/>
        <end position="94"/>
    </location>
</feature>